<reference evidence="5 6" key="1">
    <citation type="journal article" date="2011" name="Proc. Natl. Acad. Sci. U.S.A.">
        <title>Evolutionary erosion of yeast sex chromosomes by mating-type switching accidents.</title>
        <authorList>
            <person name="Gordon J.L."/>
            <person name="Armisen D."/>
            <person name="Proux-Wera E."/>
            <person name="Oheigeartaigh S.S."/>
            <person name="Byrne K.P."/>
            <person name="Wolfe K.H."/>
        </authorList>
    </citation>
    <scope>NUCLEOTIDE SEQUENCE [LARGE SCALE GENOMIC DNA]</scope>
    <source>
        <strain evidence="6">ATCC 24235 / CBS 4417 / NBRC 1672 / NRRL Y-8282 / UCD 70-5</strain>
    </source>
</reference>
<keyword evidence="1 4" id="KW-0812">Transmembrane</keyword>
<dbReference type="RefSeq" id="XP_003683614.1">
    <property type="nucleotide sequence ID" value="XM_003683566.1"/>
</dbReference>
<dbReference type="GO" id="GO:0005739">
    <property type="term" value="C:mitochondrion"/>
    <property type="evidence" value="ECO:0007669"/>
    <property type="project" value="TreeGrafter"/>
</dbReference>
<keyword evidence="3 4" id="KW-0472">Membrane</keyword>
<dbReference type="PANTHER" id="PTHR39136:SF1">
    <property type="entry name" value="ALTERED INHERITANCE OF MITOCHONDRIA PROTEIN 11"/>
    <property type="match status" value="1"/>
</dbReference>
<organism evidence="5 6">
    <name type="scientific">Tetrapisispora phaffii (strain ATCC 24235 / CBS 4417 / NBRC 1672 / NRRL Y-8282 / UCD 70-5)</name>
    <name type="common">Yeast</name>
    <name type="synonym">Fabospora phaffii</name>
    <dbReference type="NCBI Taxonomy" id="1071381"/>
    <lineage>
        <taxon>Eukaryota</taxon>
        <taxon>Fungi</taxon>
        <taxon>Dikarya</taxon>
        <taxon>Ascomycota</taxon>
        <taxon>Saccharomycotina</taxon>
        <taxon>Saccharomycetes</taxon>
        <taxon>Saccharomycetales</taxon>
        <taxon>Saccharomycetaceae</taxon>
        <taxon>Tetrapisispora</taxon>
    </lineage>
</organism>
<dbReference type="AlphaFoldDB" id="G8BMQ2"/>
<dbReference type="eggNOG" id="ENOG502SD3V">
    <property type="taxonomic scope" value="Eukaryota"/>
</dbReference>
<protein>
    <recommendedName>
        <fullName evidence="4">Altered inheritance of mitochondria protein 11</fullName>
    </recommendedName>
</protein>
<dbReference type="InterPro" id="IPR038814">
    <property type="entry name" value="AIM11"/>
</dbReference>
<dbReference type="OMA" id="CWNNDIT"/>
<gene>
    <name evidence="5" type="primary">TPHA0A00950</name>
    <name evidence="4" type="synonym">AIM11</name>
    <name evidence="5" type="ordered locus">TPHA_0A00950</name>
</gene>
<dbReference type="Proteomes" id="UP000005666">
    <property type="component" value="Chromosome 1"/>
</dbReference>
<dbReference type="PANTHER" id="PTHR39136">
    <property type="entry name" value="ALTERED INHERITANCE OF MITOCHONDRIA PROTEIN 11"/>
    <property type="match status" value="1"/>
</dbReference>
<dbReference type="GeneID" id="11532523"/>
<evidence type="ECO:0000313" key="5">
    <source>
        <dbReference type="EMBL" id="CCE61180.1"/>
    </source>
</evidence>
<dbReference type="GO" id="GO:0016020">
    <property type="term" value="C:membrane"/>
    <property type="evidence" value="ECO:0007669"/>
    <property type="project" value="UniProtKB-SubCell"/>
</dbReference>
<evidence type="ECO:0000256" key="3">
    <source>
        <dbReference type="ARBA" id="ARBA00023136"/>
    </source>
</evidence>
<dbReference type="EMBL" id="HE612856">
    <property type="protein sequence ID" value="CCE61180.1"/>
    <property type="molecule type" value="Genomic_DNA"/>
</dbReference>
<dbReference type="HOGENOM" id="CLU_118700_0_0_1"/>
<accession>G8BMQ2</accession>
<feature type="transmembrane region" description="Helical" evidence="4">
    <location>
        <begin position="70"/>
        <end position="90"/>
    </location>
</feature>
<keyword evidence="6" id="KW-1185">Reference proteome</keyword>
<keyword evidence="2 4" id="KW-1133">Transmembrane helix</keyword>
<evidence type="ECO:0000313" key="6">
    <source>
        <dbReference type="Proteomes" id="UP000005666"/>
    </source>
</evidence>
<dbReference type="OrthoDB" id="4088121at2759"/>
<comment type="similarity">
    <text evidence="4">Belongs to the AIM11 family.</text>
</comment>
<evidence type="ECO:0000256" key="1">
    <source>
        <dbReference type="ARBA" id="ARBA00022692"/>
    </source>
</evidence>
<evidence type="ECO:0000256" key="4">
    <source>
        <dbReference type="RuleBase" id="RU367098"/>
    </source>
</evidence>
<dbReference type="KEGG" id="tpf:TPHA_0A00950"/>
<evidence type="ECO:0000256" key="2">
    <source>
        <dbReference type="ARBA" id="ARBA00022989"/>
    </source>
</evidence>
<proteinExistence type="inferred from homology"/>
<name>G8BMQ2_TETPH</name>
<comment type="subcellular location">
    <subcellularLocation>
        <location evidence="4">Membrane</location>
        <topology evidence="4">Multi-pass membrane protein</topology>
    </subcellularLocation>
</comment>
<sequence length="150" mass="16973">MALSNCSIDEFGARYRERRRYQMMKFFGFSIMTLLLCRVSINKVKASVVKPSYFELNYSTVAGPGDLRKNLLSSMLLASGITVGVFGMLVNGSCWTWDISNLTEFRKYKGIASSLEDNGTSPIKRFTNLPLVNEEMQEVYDAVDRALQKL</sequence>